<protein>
    <recommendedName>
        <fullName evidence="3">DUF6199 domain-containing protein</fullName>
    </recommendedName>
</protein>
<name>A0A9D1F903_9FIRM</name>
<feature type="signal peptide" evidence="2">
    <location>
        <begin position="1"/>
        <end position="25"/>
    </location>
</feature>
<keyword evidence="2" id="KW-0732">Signal</keyword>
<keyword evidence="1" id="KW-0812">Transmembrane</keyword>
<organism evidence="4 5">
    <name type="scientific">Candidatus Avoscillospira avistercoris</name>
    <dbReference type="NCBI Taxonomy" id="2840707"/>
    <lineage>
        <taxon>Bacteria</taxon>
        <taxon>Bacillati</taxon>
        <taxon>Bacillota</taxon>
        <taxon>Clostridia</taxon>
        <taxon>Eubacteriales</taxon>
        <taxon>Oscillospiraceae</taxon>
        <taxon>Oscillospiraceae incertae sedis</taxon>
        <taxon>Candidatus Avoscillospira</taxon>
    </lineage>
</organism>
<dbReference type="PROSITE" id="PS51257">
    <property type="entry name" value="PROKAR_LIPOPROTEIN"/>
    <property type="match status" value="1"/>
</dbReference>
<gene>
    <name evidence="4" type="ORF">IAA83_04145</name>
</gene>
<dbReference type="Proteomes" id="UP000886741">
    <property type="component" value="Unassembled WGS sequence"/>
</dbReference>
<evidence type="ECO:0000313" key="4">
    <source>
        <dbReference type="EMBL" id="HIS64548.1"/>
    </source>
</evidence>
<sequence length="187" mass="21057">MEKTRSLCRFLLLLALLLTVLTACGKEEEAAVFHMECDGKVYTVNHTEQTITVDGSVCSFSVTEDGDQVELEVLYPDGSTYQWSRGDRGGYGDWSEDYDPDKYISGEEVWDILQLDQRLERDRSDSHPVLGGFLLLLGIVHLAFPRKMWELQYGWRYENAEPTDVALQVEAISGLVIALIGAALLFT</sequence>
<evidence type="ECO:0000256" key="2">
    <source>
        <dbReference type="SAM" id="SignalP"/>
    </source>
</evidence>
<evidence type="ECO:0000313" key="5">
    <source>
        <dbReference type="Proteomes" id="UP000886741"/>
    </source>
</evidence>
<evidence type="ECO:0000259" key="3">
    <source>
        <dbReference type="Pfam" id="PF19701"/>
    </source>
</evidence>
<keyword evidence="1" id="KW-0472">Membrane</keyword>
<keyword evidence="1" id="KW-1133">Transmembrane helix</keyword>
<feature type="chain" id="PRO_5039038943" description="DUF6199 domain-containing protein" evidence="2">
    <location>
        <begin position="26"/>
        <end position="187"/>
    </location>
</feature>
<evidence type="ECO:0000256" key="1">
    <source>
        <dbReference type="SAM" id="Phobius"/>
    </source>
</evidence>
<comment type="caution">
    <text evidence="4">The sequence shown here is derived from an EMBL/GenBank/DDBJ whole genome shotgun (WGS) entry which is preliminary data.</text>
</comment>
<dbReference type="InterPro" id="IPR045679">
    <property type="entry name" value="DUF6199"/>
</dbReference>
<dbReference type="AlphaFoldDB" id="A0A9D1F903"/>
<accession>A0A9D1F903</accession>
<feature type="domain" description="DUF6199" evidence="3">
    <location>
        <begin position="130"/>
        <end position="186"/>
    </location>
</feature>
<feature type="transmembrane region" description="Helical" evidence="1">
    <location>
        <begin position="165"/>
        <end position="186"/>
    </location>
</feature>
<dbReference type="Pfam" id="PF19701">
    <property type="entry name" value="DUF6199"/>
    <property type="match status" value="1"/>
</dbReference>
<reference evidence="4" key="2">
    <citation type="journal article" date="2021" name="PeerJ">
        <title>Extensive microbial diversity within the chicken gut microbiome revealed by metagenomics and culture.</title>
        <authorList>
            <person name="Gilroy R."/>
            <person name="Ravi A."/>
            <person name="Getino M."/>
            <person name="Pursley I."/>
            <person name="Horton D.L."/>
            <person name="Alikhan N.F."/>
            <person name="Baker D."/>
            <person name="Gharbi K."/>
            <person name="Hall N."/>
            <person name="Watson M."/>
            <person name="Adriaenssens E.M."/>
            <person name="Foster-Nyarko E."/>
            <person name="Jarju S."/>
            <person name="Secka A."/>
            <person name="Antonio M."/>
            <person name="Oren A."/>
            <person name="Chaudhuri R.R."/>
            <person name="La Ragione R."/>
            <person name="Hildebrand F."/>
            <person name="Pallen M.J."/>
        </authorList>
    </citation>
    <scope>NUCLEOTIDE SEQUENCE</scope>
    <source>
        <strain evidence="4">ChiBcec16-1751</strain>
    </source>
</reference>
<proteinExistence type="predicted"/>
<feature type="transmembrane region" description="Helical" evidence="1">
    <location>
        <begin position="127"/>
        <end position="144"/>
    </location>
</feature>
<dbReference type="EMBL" id="DVJJ01000066">
    <property type="protein sequence ID" value="HIS64548.1"/>
    <property type="molecule type" value="Genomic_DNA"/>
</dbReference>
<reference evidence="4" key="1">
    <citation type="submission" date="2020-10" db="EMBL/GenBank/DDBJ databases">
        <authorList>
            <person name="Gilroy R."/>
        </authorList>
    </citation>
    <scope>NUCLEOTIDE SEQUENCE</scope>
    <source>
        <strain evidence="4">ChiBcec16-1751</strain>
    </source>
</reference>